<dbReference type="PIRSF" id="PIRSF018266">
    <property type="entry name" value="FecR"/>
    <property type="match status" value="1"/>
</dbReference>
<dbReference type="EMBL" id="FQUM01000002">
    <property type="protein sequence ID" value="SHE65556.1"/>
    <property type="molecule type" value="Genomic_DNA"/>
</dbReference>
<evidence type="ECO:0000259" key="2">
    <source>
        <dbReference type="Pfam" id="PF04773"/>
    </source>
</evidence>
<dbReference type="PANTHER" id="PTHR30273:SF2">
    <property type="entry name" value="PROTEIN FECR"/>
    <property type="match status" value="1"/>
</dbReference>
<sequence>MTKELLEKYLNNCCSPEEVEEVNRWMKQQSFFADSKKLGKSDWAKFDEKDSVVSDDKLDTLLDKIHHKLNIEEPRTIHLKSNRFISLMSRAAAIILIPVLAFLFYTISENKKLTHQIATVSVDSLEIIAPVGSRTVVELNDGSVVHLNCGSRLKYPQNFWGQTRGVTLSGEGYFEVAHNPDKPFVVTAGRVDIKALGTVFNVNAYPENNDIATTLVEGKVLVEEIMNSGRVETVSEMKPGQHVKFDKTTGEINSSLVKVDKYIAWKDGKLVFENEPIDGVAQRLSRMFNVDIQVDEGVEKFNYTVTFVDEPLFQILELLSVATPIKYEALPRIKNPDGTFSKQKILIDKKKNNNVLKD</sequence>
<feature type="domain" description="Protein FecR C-terminal" evidence="3">
    <location>
        <begin position="269"/>
        <end position="328"/>
    </location>
</feature>
<dbReference type="Pfam" id="PF04773">
    <property type="entry name" value="FecR"/>
    <property type="match status" value="1"/>
</dbReference>
<dbReference type="InterPro" id="IPR012373">
    <property type="entry name" value="Ferrdict_sens_TM"/>
</dbReference>
<organism evidence="4 5">
    <name type="scientific">Mariniphaga anaerophila</name>
    <dbReference type="NCBI Taxonomy" id="1484053"/>
    <lineage>
        <taxon>Bacteria</taxon>
        <taxon>Pseudomonadati</taxon>
        <taxon>Bacteroidota</taxon>
        <taxon>Bacteroidia</taxon>
        <taxon>Marinilabiliales</taxon>
        <taxon>Prolixibacteraceae</taxon>
        <taxon>Mariniphaga</taxon>
    </lineage>
</organism>
<name>A0A1M4V988_9BACT</name>
<dbReference type="OrthoDB" id="710640at2"/>
<dbReference type="Pfam" id="PF16344">
    <property type="entry name" value="FecR_C"/>
    <property type="match status" value="1"/>
</dbReference>
<dbReference type="STRING" id="1484053.SAMN05444274_10229"/>
<gene>
    <name evidence="4" type="ORF">SAMN05444274_10229</name>
</gene>
<evidence type="ECO:0000259" key="3">
    <source>
        <dbReference type="Pfam" id="PF16344"/>
    </source>
</evidence>
<dbReference type="InterPro" id="IPR032508">
    <property type="entry name" value="FecR_C"/>
</dbReference>
<keyword evidence="1" id="KW-0472">Membrane</keyword>
<dbReference type="FunFam" id="2.60.120.1440:FF:000001">
    <property type="entry name" value="Putative anti-sigma factor"/>
    <property type="match status" value="1"/>
</dbReference>
<feature type="domain" description="FecR protein" evidence="2">
    <location>
        <begin position="130"/>
        <end position="220"/>
    </location>
</feature>
<keyword evidence="1" id="KW-0812">Transmembrane</keyword>
<evidence type="ECO:0000313" key="4">
    <source>
        <dbReference type="EMBL" id="SHE65556.1"/>
    </source>
</evidence>
<keyword evidence="5" id="KW-1185">Reference proteome</keyword>
<proteinExistence type="predicted"/>
<dbReference type="Gene3D" id="2.60.120.1440">
    <property type="match status" value="1"/>
</dbReference>
<evidence type="ECO:0000313" key="5">
    <source>
        <dbReference type="Proteomes" id="UP000184164"/>
    </source>
</evidence>
<dbReference type="Gene3D" id="3.55.50.30">
    <property type="match status" value="1"/>
</dbReference>
<dbReference type="PANTHER" id="PTHR30273">
    <property type="entry name" value="PERIPLASMIC SIGNAL SENSOR AND SIGMA FACTOR ACTIVATOR FECR-RELATED"/>
    <property type="match status" value="1"/>
</dbReference>
<reference evidence="4 5" key="1">
    <citation type="submission" date="2016-11" db="EMBL/GenBank/DDBJ databases">
        <authorList>
            <person name="Jaros S."/>
            <person name="Januszkiewicz K."/>
            <person name="Wedrychowicz H."/>
        </authorList>
    </citation>
    <scope>NUCLEOTIDE SEQUENCE [LARGE SCALE GENOMIC DNA]</scope>
    <source>
        <strain evidence="4 5">DSM 26910</strain>
    </source>
</reference>
<dbReference type="AlphaFoldDB" id="A0A1M4V988"/>
<protein>
    <submittedName>
        <fullName evidence="4">FecR family protein</fullName>
    </submittedName>
</protein>
<evidence type="ECO:0000256" key="1">
    <source>
        <dbReference type="SAM" id="Phobius"/>
    </source>
</evidence>
<keyword evidence="1" id="KW-1133">Transmembrane helix</keyword>
<accession>A0A1M4V988</accession>
<feature type="transmembrane region" description="Helical" evidence="1">
    <location>
        <begin position="87"/>
        <end position="107"/>
    </location>
</feature>
<dbReference type="GO" id="GO:0016989">
    <property type="term" value="F:sigma factor antagonist activity"/>
    <property type="evidence" value="ECO:0007669"/>
    <property type="project" value="TreeGrafter"/>
</dbReference>
<dbReference type="RefSeq" id="WP_072998981.1">
    <property type="nucleotide sequence ID" value="NZ_FQUM01000002.1"/>
</dbReference>
<dbReference type="InterPro" id="IPR006860">
    <property type="entry name" value="FecR"/>
</dbReference>
<dbReference type="Proteomes" id="UP000184164">
    <property type="component" value="Unassembled WGS sequence"/>
</dbReference>